<sequence length="66" mass="7337">MIAITGPDYRLGQVFGNSIENSRRLGLDLRGELFLKSMPEQADVAGIEEPSWLEQPWSVRGLHVVG</sequence>
<name>A0AAN1BGE6_RHIET</name>
<dbReference type="Proteomes" id="UP000194159">
    <property type="component" value="Chromosome"/>
</dbReference>
<protein>
    <submittedName>
        <fullName evidence="1">Uncharacterized protein</fullName>
    </submittedName>
</protein>
<dbReference type="AlphaFoldDB" id="A0AAN1BGE6"/>
<accession>A0AAN1BGE6</accession>
<proteinExistence type="predicted"/>
<evidence type="ECO:0000313" key="1">
    <source>
        <dbReference type="EMBL" id="ARQ10734.1"/>
    </source>
</evidence>
<dbReference type="EMBL" id="CP020906">
    <property type="protein sequence ID" value="ARQ10734.1"/>
    <property type="molecule type" value="Genomic_DNA"/>
</dbReference>
<evidence type="ECO:0000313" key="2">
    <source>
        <dbReference type="Proteomes" id="UP000194159"/>
    </source>
</evidence>
<gene>
    <name evidence="1" type="ORF">NXC12_CH02727</name>
</gene>
<reference evidence="1 2" key="1">
    <citation type="submission" date="2017-04" db="EMBL/GenBank/DDBJ databases">
        <title>Complete genome sequences of Rhizobium genomic linages associated to common bean (phaseolus vulgaris).</title>
        <authorList>
            <person name="Santamaria R.I."/>
            <person name="Bustos P."/>
            <person name="Perez-Carrascal O."/>
            <person name="Martinez-Flores I."/>
            <person name="Juarez S."/>
            <person name="Lozano L."/>
            <person name="Miranda F."/>
            <person name="Vinuesa P."/>
            <person name="Martinez-Romero E."/>
            <person name="Cevallos M.A."/>
            <person name="Romero D."/>
            <person name="Davila G."/>
            <person name="Gonzalez V."/>
        </authorList>
    </citation>
    <scope>NUCLEOTIDE SEQUENCE [LARGE SCALE GENOMIC DNA]</scope>
    <source>
        <strain evidence="1 2">NXC12</strain>
    </source>
</reference>
<organism evidence="1 2">
    <name type="scientific">Rhizobium etli</name>
    <dbReference type="NCBI Taxonomy" id="29449"/>
    <lineage>
        <taxon>Bacteria</taxon>
        <taxon>Pseudomonadati</taxon>
        <taxon>Pseudomonadota</taxon>
        <taxon>Alphaproteobacteria</taxon>
        <taxon>Hyphomicrobiales</taxon>
        <taxon>Rhizobiaceae</taxon>
        <taxon>Rhizobium/Agrobacterium group</taxon>
        <taxon>Rhizobium</taxon>
    </lineage>
</organism>